<accession>A0ABR0A110</accession>
<name>A0ABR0A110_9CRUS</name>
<dbReference type="Proteomes" id="UP001234178">
    <property type="component" value="Unassembled WGS sequence"/>
</dbReference>
<proteinExistence type="predicted"/>
<evidence type="ECO:0000313" key="2">
    <source>
        <dbReference type="Proteomes" id="UP001234178"/>
    </source>
</evidence>
<gene>
    <name evidence="1" type="ORF">OUZ56_000880</name>
</gene>
<keyword evidence="2" id="KW-1185">Reference proteome</keyword>
<protein>
    <submittedName>
        <fullName evidence="1">Uncharacterized protein</fullName>
    </submittedName>
</protein>
<organism evidence="1 2">
    <name type="scientific">Daphnia magna</name>
    <dbReference type="NCBI Taxonomy" id="35525"/>
    <lineage>
        <taxon>Eukaryota</taxon>
        <taxon>Metazoa</taxon>
        <taxon>Ecdysozoa</taxon>
        <taxon>Arthropoda</taxon>
        <taxon>Crustacea</taxon>
        <taxon>Branchiopoda</taxon>
        <taxon>Diplostraca</taxon>
        <taxon>Cladocera</taxon>
        <taxon>Anomopoda</taxon>
        <taxon>Daphniidae</taxon>
        <taxon>Daphnia</taxon>
    </lineage>
</organism>
<evidence type="ECO:0000313" key="1">
    <source>
        <dbReference type="EMBL" id="KAK4018840.1"/>
    </source>
</evidence>
<sequence length="104" mass="12291">MAVIQSHDFAYSDWLYLTLGVIQSSTLTPSAWPPWRVIFYSSPLLFCLRSLLSDPHSFKWEQLLIVDCICRICKEKDITRDEEKTNERRVMEEGHRSCDWNVHT</sequence>
<reference evidence="1 2" key="1">
    <citation type="journal article" date="2023" name="Nucleic Acids Res.">
        <title>The hologenome of Daphnia magna reveals possible DNA methylation and microbiome-mediated evolution of the host genome.</title>
        <authorList>
            <person name="Chaturvedi A."/>
            <person name="Li X."/>
            <person name="Dhandapani V."/>
            <person name="Marshall H."/>
            <person name="Kissane S."/>
            <person name="Cuenca-Cambronero M."/>
            <person name="Asole G."/>
            <person name="Calvet F."/>
            <person name="Ruiz-Romero M."/>
            <person name="Marangio P."/>
            <person name="Guigo R."/>
            <person name="Rago D."/>
            <person name="Mirbahai L."/>
            <person name="Eastwood N."/>
            <person name="Colbourne J.K."/>
            <person name="Zhou J."/>
            <person name="Mallon E."/>
            <person name="Orsini L."/>
        </authorList>
    </citation>
    <scope>NUCLEOTIDE SEQUENCE [LARGE SCALE GENOMIC DNA]</scope>
    <source>
        <strain evidence="1">LRV0_1</strain>
    </source>
</reference>
<comment type="caution">
    <text evidence="1">The sequence shown here is derived from an EMBL/GenBank/DDBJ whole genome shotgun (WGS) entry which is preliminary data.</text>
</comment>
<dbReference type="EMBL" id="JAOYFB010000036">
    <property type="protein sequence ID" value="KAK4018840.1"/>
    <property type="molecule type" value="Genomic_DNA"/>
</dbReference>